<dbReference type="AlphaFoldDB" id="A0AAD9MFG7"/>
<comment type="caution">
    <text evidence="2">The sequence shown here is derived from an EMBL/GenBank/DDBJ whole genome shotgun (WGS) entry which is preliminary data.</text>
</comment>
<evidence type="ECO:0000313" key="2">
    <source>
        <dbReference type="EMBL" id="KAK2074507.1"/>
    </source>
</evidence>
<gene>
    <name evidence="2" type="ORF">P8C59_008709</name>
</gene>
<protein>
    <submittedName>
        <fullName evidence="2">Uncharacterized protein</fullName>
    </submittedName>
</protein>
<keyword evidence="3" id="KW-1185">Reference proteome</keyword>
<dbReference type="Proteomes" id="UP001217918">
    <property type="component" value="Unassembled WGS sequence"/>
</dbReference>
<evidence type="ECO:0000313" key="3">
    <source>
        <dbReference type="Proteomes" id="UP001217918"/>
    </source>
</evidence>
<evidence type="ECO:0000256" key="1">
    <source>
        <dbReference type="SAM" id="MobiDB-lite"/>
    </source>
</evidence>
<proteinExistence type="predicted"/>
<name>A0AAD9MFG7_9PEZI</name>
<dbReference type="EMBL" id="JAQQPM010000008">
    <property type="protein sequence ID" value="KAK2074507.1"/>
    <property type="molecule type" value="Genomic_DNA"/>
</dbReference>
<accession>A0AAD9MFG7</accession>
<reference evidence="2" key="1">
    <citation type="journal article" date="2023" name="Mol. Plant Microbe Interact.">
        <title>Elucidating the Obligate Nature and Biological Capacity of an Invasive Fungal Corn Pathogen.</title>
        <authorList>
            <person name="MacCready J.S."/>
            <person name="Roggenkamp E.M."/>
            <person name="Gdanetz K."/>
            <person name="Chilvers M.I."/>
        </authorList>
    </citation>
    <scope>NUCLEOTIDE SEQUENCE</scope>
    <source>
        <strain evidence="2">PM02</strain>
    </source>
</reference>
<organism evidence="2 3">
    <name type="scientific">Phyllachora maydis</name>
    <dbReference type="NCBI Taxonomy" id="1825666"/>
    <lineage>
        <taxon>Eukaryota</taxon>
        <taxon>Fungi</taxon>
        <taxon>Dikarya</taxon>
        <taxon>Ascomycota</taxon>
        <taxon>Pezizomycotina</taxon>
        <taxon>Sordariomycetes</taxon>
        <taxon>Sordariomycetidae</taxon>
        <taxon>Phyllachorales</taxon>
        <taxon>Phyllachoraceae</taxon>
        <taxon>Phyllachora</taxon>
    </lineage>
</organism>
<sequence>MPAPKKTRNQQHMLDSFSAERSDASFQIFTDTNARVPVADTSVDNPFYGPGAAPASSVQPSIKRKGKGKCATVTVPGEGKVAIDELVGRDDGMVISFRGKKQYISFADKEDDGSGTEDDSAAAMGIVPVGTPDTPATPRFAPASPPTTARVTRHGSKTNAEASPMKAKTTTGKKNSPLGWRVSKGSYSAKHGVKRPANTDSGSGSPVKRAKA</sequence>
<feature type="region of interest" description="Disordered" evidence="1">
    <location>
        <begin position="125"/>
        <end position="212"/>
    </location>
</feature>